<comment type="similarity">
    <text evidence="1">Belongs to the aspartyl/asparaginyl beta-hydroxylase family.</text>
</comment>
<dbReference type="Gene3D" id="2.60.120.330">
    <property type="entry name" value="B-lactam Antibiotic, Isopenicillin N Synthase, Chain"/>
    <property type="match status" value="1"/>
</dbReference>
<organism evidence="6 7">
    <name type="scientific">Effrenium voratum</name>
    <dbReference type="NCBI Taxonomy" id="2562239"/>
    <lineage>
        <taxon>Eukaryota</taxon>
        <taxon>Sar</taxon>
        <taxon>Alveolata</taxon>
        <taxon>Dinophyceae</taxon>
        <taxon>Suessiales</taxon>
        <taxon>Symbiodiniaceae</taxon>
        <taxon>Effrenium</taxon>
    </lineage>
</organism>
<dbReference type="InterPro" id="IPR007803">
    <property type="entry name" value="Asp/Arg/Pro-Hydrxlase"/>
</dbReference>
<dbReference type="EMBL" id="CAUJNA010001302">
    <property type="protein sequence ID" value="CAJ1385920.1"/>
    <property type="molecule type" value="Genomic_DNA"/>
</dbReference>
<protein>
    <recommendedName>
        <fullName evidence="5">Aspartyl/asparaginy/proline hydroxylase domain-containing protein</fullName>
    </recommendedName>
</protein>
<dbReference type="InterPro" id="IPR051821">
    <property type="entry name" value="Asp/Asn_beta-hydroxylase"/>
</dbReference>
<evidence type="ECO:0000256" key="2">
    <source>
        <dbReference type="ARBA" id="ARBA00022964"/>
    </source>
</evidence>
<dbReference type="GO" id="GO:0051213">
    <property type="term" value="F:dioxygenase activity"/>
    <property type="evidence" value="ECO:0007669"/>
    <property type="project" value="UniProtKB-KW"/>
</dbReference>
<comment type="caution">
    <text evidence="6">The sequence shown here is derived from an EMBL/GenBank/DDBJ whole genome shotgun (WGS) entry which is preliminary data.</text>
</comment>
<accession>A0AA36MU04</accession>
<dbReference type="Proteomes" id="UP001178507">
    <property type="component" value="Unassembled WGS sequence"/>
</dbReference>
<dbReference type="InterPro" id="IPR027443">
    <property type="entry name" value="IPNS-like_sf"/>
</dbReference>
<feature type="signal peptide" evidence="4">
    <location>
        <begin position="1"/>
        <end position="15"/>
    </location>
</feature>
<proteinExistence type="inferred from homology"/>
<dbReference type="SUPFAM" id="SSF51197">
    <property type="entry name" value="Clavaminate synthase-like"/>
    <property type="match status" value="1"/>
</dbReference>
<evidence type="ECO:0000259" key="5">
    <source>
        <dbReference type="Pfam" id="PF05118"/>
    </source>
</evidence>
<evidence type="ECO:0000313" key="7">
    <source>
        <dbReference type="Proteomes" id="UP001178507"/>
    </source>
</evidence>
<dbReference type="GO" id="GO:0016020">
    <property type="term" value="C:membrane"/>
    <property type="evidence" value="ECO:0007669"/>
    <property type="project" value="TreeGrafter"/>
</dbReference>
<keyword evidence="2" id="KW-0223">Dioxygenase</keyword>
<sequence length="428" mass="47864">MARLALAVALAVAGASEPLVIGGIEFSREDDIENMEKLSNILGQAFYAMILAPEDASALQQWQALSSDIWSLAQYAVQVPALALPVAMSLYNYFWWEGPQNQEPNAMAGYQASELMYLAVRHARCHDPALEGMEFYIQQCHLRWRYLLMLAGETGRHLALGRNLLAGSQLLSRTREYFREAKQLPHIELLKGLSSHEVNFNMDYYPAATLRHGPVWDPQVLPVASFLEENYPVIRGELESILRAGSTFASLDERTRNAETQFGPRGDDWLTAYLFRKGEPIQEVCKHAPGTCQLLQQRPEIAKCKTSGSGAGFLRMRPGGRLKPHFGNAPRLSVHLGLIVPDGEIVMSVGNSQVRWEEGKAIVFDDTFIHQVVHDGEEPRYVMNLWMCHPCDPSDGKEEGEAVPAYCFGEPRVGAMQRLGLQPLPPKY</sequence>
<gene>
    <name evidence="6" type="ORF">EVOR1521_LOCUS12406</name>
</gene>
<evidence type="ECO:0000256" key="4">
    <source>
        <dbReference type="SAM" id="SignalP"/>
    </source>
</evidence>
<evidence type="ECO:0000313" key="6">
    <source>
        <dbReference type="EMBL" id="CAJ1385920.1"/>
    </source>
</evidence>
<feature type="chain" id="PRO_5041390398" description="Aspartyl/asparaginy/proline hydroxylase domain-containing protein" evidence="4">
    <location>
        <begin position="16"/>
        <end position="428"/>
    </location>
</feature>
<dbReference type="Pfam" id="PF05118">
    <property type="entry name" value="Asp_Arg_Hydrox"/>
    <property type="match status" value="1"/>
</dbReference>
<reference evidence="6" key="1">
    <citation type="submission" date="2023-08" db="EMBL/GenBank/DDBJ databases">
        <authorList>
            <person name="Chen Y."/>
            <person name="Shah S."/>
            <person name="Dougan E. K."/>
            <person name="Thang M."/>
            <person name="Chan C."/>
        </authorList>
    </citation>
    <scope>NUCLEOTIDE SEQUENCE</scope>
</reference>
<evidence type="ECO:0000256" key="1">
    <source>
        <dbReference type="ARBA" id="ARBA00007730"/>
    </source>
</evidence>
<keyword evidence="4" id="KW-0732">Signal</keyword>
<feature type="domain" description="Aspartyl/asparaginy/proline hydroxylase" evidence="5">
    <location>
        <begin position="228"/>
        <end position="390"/>
    </location>
</feature>
<dbReference type="AlphaFoldDB" id="A0AA36MU04"/>
<evidence type="ECO:0000256" key="3">
    <source>
        <dbReference type="ARBA" id="ARBA00023002"/>
    </source>
</evidence>
<dbReference type="PANTHER" id="PTHR46332">
    <property type="entry name" value="ASPARTATE BETA-HYDROXYLASE DOMAIN-CONTAINING PROTEIN 2"/>
    <property type="match status" value="1"/>
</dbReference>
<name>A0AA36MU04_9DINO</name>
<keyword evidence="7" id="KW-1185">Reference proteome</keyword>
<keyword evidence="3" id="KW-0560">Oxidoreductase</keyword>
<dbReference type="PANTHER" id="PTHR46332:SF5">
    <property type="entry name" value="ASPARTATE BETA-HYDROXYLASE DOMAIN CONTAINING 2"/>
    <property type="match status" value="1"/>
</dbReference>